<dbReference type="GO" id="GO:0016020">
    <property type="term" value="C:membrane"/>
    <property type="evidence" value="ECO:0007669"/>
    <property type="project" value="UniProtKB-SubCell"/>
</dbReference>
<keyword evidence="7" id="KW-1133">Transmembrane helix</keyword>
<comment type="similarity">
    <text evidence="3 13">Belongs to the cytochrome P450 family.</text>
</comment>
<dbReference type="EMBL" id="KK198756">
    <property type="protein sequence ID" value="KCW76383.1"/>
    <property type="molecule type" value="Genomic_DNA"/>
</dbReference>
<evidence type="ECO:0000256" key="3">
    <source>
        <dbReference type="ARBA" id="ARBA00010617"/>
    </source>
</evidence>
<dbReference type="GO" id="GO:0005506">
    <property type="term" value="F:iron ion binding"/>
    <property type="evidence" value="ECO:0007669"/>
    <property type="project" value="InterPro"/>
</dbReference>
<keyword evidence="10 13" id="KW-0503">Monooxygenase</keyword>
<evidence type="ECO:0000256" key="1">
    <source>
        <dbReference type="ARBA" id="ARBA00001971"/>
    </source>
</evidence>
<keyword evidence="4 12" id="KW-0349">Heme</keyword>
<dbReference type="GO" id="GO:0016705">
    <property type="term" value="F:oxidoreductase activity, acting on paired donors, with incorporation or reduction of molecular oxygen"/>
    <property type="evidence" value="ECO:0007669"/>
    <property type="project" value="InterPro"/>
</dbReference>
<comment type="subcellular location">
    <subcellularLocation>
        <location evidence="2">Membrane</location>
        <topology evidence="2">Single-pass membrane protein</topology>
    </subcellularLocation>
</comment>
<feature type="binding site" description="axial binding residue" evidence="12">
    <location>
        <position position="464"/>
    </location>
    <ligand>
        <name>heme</name>
        <dbReference type="ChEBI" id="CHEBI:30413"/>
    </ligand>
    <ligandPart>
        <name>Fe</name>
        <dbReference type="ChEBI" id="CHEBI:18248"/>
    </ligandPart>
</feature>
<dbReference type="OMA" id="MVCGSTF"/>
<dbReference type="PRINTS" id="PR00385">
    <property type="entry name" value="P450"/>
</dbReference>
<evidence type="ECO:0000256" key="2">
    <source>
        <dbReference type="ARBA" id="ARBA00004167"/>
    </source>
</evidence>
<dbReference type="Gene3D" id="1.10.630.10">
    <property type="entry name" value="Cytochrome P450"/>
    <property type="match status" value="1"/>
</dbReference>
<dbReference type="AlphaFoldDB" id="A0A059CD62"/>
<keyword evidence="5" id="KW-0812">Transmembrane</keyword>
<protein>
    <recommendedName>
        <fullName evidence="15">Cytochrome P450</fullName>
    </recommendedName>
</protein>
<keyword evidence="9 12" id="KW-0408">Iron</keyword>
<dbReference type="PROSITE" id="PS00086">
    <property type="entry name" value="CYTOCHROME_P450"/>
    <property type="match status" value="1"/>
</dbReference>
<sequence length="516" mass="58407">MGFLRNGALFSFCSLVLSLFLALIVKMLHKFWWRPIQIQRKMASQGIKGPAYRFFYGSTKEMLQMKREATSRPMSLSHDIFPYVQPHFHKWTQTYGKNFLVWHGPQAFLVISDLDMVKKVLNDNGNTFSKIFLQDQVKKIVGDGLVTSEGEQLAKHRKLANLAFHGQSLKSMVPAMVDCAHMMIQRWSDRECLEINVYEEFKLCTSDAISKTAFGSSYVEGKTVFENGVKLGLTMARASSQIRLPGISKLWKPTYEIEAAKLEKGLREALLKIIKRRQQKINSGEMEGYGNDFLGLLLKAMHDVDENKKITFDNVIADCKTFYSAGYETLSSLLAWTAFLLAIHTDWQQEARKEVLNVLGDRDPDFNGIMKLKKMGMIINESLRLYPPAGGVTRKVTRQAKLGDLILPAGIMVHIPILKIHHDPQIWEDDAHLFKPERFSEGVAKATNNNPAMFLPFGLGTRNCVGLNFATVEAKIVLAMILQRYSFTLSPAYVHSPVELHNSRPQYGVQVILNAA</sequence>
<evidence type="ECO:0000256" key="7">
    <source>
        <dbReference type="ARBA" id="ARBA00022989"/>
    </source>
</evidence>
<dbReference type="InterPro" id="IPR050665">
    <property type="entry name" value="Cytochrome_P450_Monooxygen"/>
</dbReference>
<organism evidence="14">
    <name type="scientific">Eucalyptus grandis</name>
    <name type="common">Flooded gum</name>
    <dbReference type="NCBI Taxonomy" id="71139"/>
    <lineage>
        <taxon>Eukaryota</taxon>
        <taxon>Viridiplantae</taxon>
        <taxon>Streptophyta</taxon>
        <taxon>Embryophyta</taxon>
        <taxon>Tracheophyta</taxon>
        <taxon>Spermatophyta</taxon>
        <taxon>Magnoliopsida</taxon>
        <taxon>eudicotyledons</taxon>
        <taxon>Gunneridae</taxon>
        <taxon>Pentapetalae</taxon>
        <taxon>rosids</taxon>
        <taxon>malvids</taxon>
        <taxon>Myrtales</taxon>
        <taxon>Myrtaceae</taxon>
        <taxon>Myrtoideae</taxon>
        <taxon>Eucalypteae</taxon>
        <taxon>Eucalyptus</taxon>
    </lineage>
</organism>
<keyword evidence="11" id="KW-0472">Membrane</keyword>
<comment type="cofactor">
    <cofactor evidence="1 12">
        <name>heme</name>
        <dbReference type="ChEBI" id="CHEBI:30413"/>
    </cofactor>
</comment>
<dbReference type="PRINTS" id="PR00463">
    <property type="entry name" value="EP450I"/>
</dbReference>
<proteinExistence type="inferred from homology"/>
<dbReference type="InterPro" id="IPR001128">
    <property type="entry name" value="Cyt_P450"/>
</dbReference>
<dbReference type="InterPro" id="IPR036396">
    <property type="entry name" value="Cyt_P450_sf"/>
</dbReference>
<dbReference type="Gramene" id="KCW76383">
    <property type="protein sequence ID" value="KCW76383"/>
    <property type="gene ID" value="EUGRSUZ_D00765"/>
</dbReference>
<keyword evidence="8 13" id="KW-0560">Oxidoreductase</keyword>
<evidence type="ECO:0000256" key="11">
    <source>
        <dbReference type="ARBA" id="ARBA00023136"/>
    </source>
</evidence>
<name>A0A059CD62_EUCGR</name>
<dbReference type="SUPFAM" id="SSF48264">
    <property type="entry name" value="Cytochrome P450"/>
    <property type="match status" value="1"/>
</dbReference>
<evidence type="ECO:0000256" key="4">
    <source>
        <dbReference type="ARBA" id="ARBA00022617"/>
    </source>
</evidence>
<keyword evidence="6 12" id="KW-0479">Metal-binding</keyword>
<dbReference type="PANTHER" id="PTHR24282:SF20">
    <property type="entry name" value="CYTOCHROME P450 CYP749A22-LIKE"/>
    <property type="match status" value="1"/>
</dbReference>
<dbReference type="GO" id="GO:0020037">
    <property type="term" value="F:heme binding"/>
    <property type="evidence" value="ECO:0007669"/>
    <property type="project" value="InterPro"/>
</dbReference>
<reference evidence="14" key="1">
    <citation type="submission" date="2013-07" db="EMBL/GenBank/DDBJ databases">
        <title>The genome of Eucalyptus grandis.</title>
        <authorList>
            <person name="Schmutz J."/>
            <person name="Hayes R."/>
            <person name="Myburg A."/>
            <person name="Tuskan G."/>
            <person name="Grattapaglia D."/>
            <person name="Rokhsar D.S."/>
        </authorList>
    </citation>
    <scope>NUCLEOTIDE SEQUENCE</scope>
    <source>
        <tissue evidence="14">Leaf extractions</tissue>
    </source>
</reference>
<dbReference type="STRING" id="71139.A0A059CD62"/>
<gene>
    <name evidence="14" type="ORF">EUGRSUZ_D00765</name>
</gene>
<evidence type="ECO:0000256" key="10">
    <source>
        <dbReference type="ARBA" id="ARBA00023033"/>
    </source>
</evidence>
<dbReference type="InterPro" id="IPR017972">
    <property type="entry name" value="Cyt_P450_CS"/>
</dbReference>
<evidence type="ECO:0008006" key="15">
    <source>
        <dbReference type="Google" id="ProtNLM"/>
    </source>
</evidence>
<evidence type="ECO:0000313" key="14">
    <source>
        <dbReference type="EMBL" id="KCW76383.1"/>
    </source>
</evidence>
<evidence type="ECO:0000256" key="9">
    <source>
        <dbReference type="ARBA" id="ARBA00023004"/>
    </source>
</evidence>
<dbReference type="InParanoid" id="A0A059CD62"/>
<dbReference type="eggNOG" id="KOG0157">
    <property type="taxonomic scope" value="Eukaryota"/>
</dbReference>
<evidence type="ECO:0000256" key="8">
    <source>
        <dbReference type="ARBA" id="ARBA00023002"/>
    </source>
</evidence>
<dbReference type="Pfam" id="PF00067">
    <property type="entry name" value="p450"/>
    <property type="match status" value="1"/>
</dbReference>
<dbReference type="GO" id="GO:0004497">
    <property type="term" value="F:monooxygenase activity"/>
    <property type="evidence" value="ECO:0000318"/>
    <property type="project" value="GO_Central"/>
</dbReference>
<dbReference type="InterPro" id="IPR002401">
    <property type="entry name" value="Cyt_P450_E_grp-I"/>
</dbReference>
<evidence type="ECO:0000256" key="13">
    <source>
        <dbReference type="RuleBase" id="RU000461"/>
    </source>
</evidence>
<dbReference type="PANTHER" id="PTHR24282">
    <property type="entry name" value="CYTOCHROME P450 FAMILY MEMBER"/>
    <property type="match status" value="1"/>
</dbReference>
<evidence type="ECO:0000256" key="12">
    <source>
        <dbReference type="PIRSR" id="PIRSR602401-1"/>
    </source>
</evidence>
<evidence type="ECO:0000256" key="6">
    <source>
        <dbReference type="ARBA" id="ARBA00022723"/>
    </source>
</evidence>
<accession>A0A059CD62</accession>
<evidence type="ECO:0000256" key="5">
    <source>
        <dbReference type="ARBA" id="ARBA00022692"/>
    </source>
</evidence>